<comment type="caution">
    <text evidence="1">The sequence shown here is derived from an EMBL/GenBank/DDBJ whole genome shotgun (WGS) entry which is preliminary data.</text>
</comment>
<reference evidence="1 2" key="1">
    <citation type="submission" date="2024-01" db="EMBL/GenBank/DDBJ databases">
        <title>The genomes of 5 underutilized Papilionoideae crops provide insights into root nodulation and disease resistanc.</title>
        <authorList>
            <person name="Jiang F."/>
        </authorList>
    </citation>
    <scope>NUCLEOTIDE SEQUENCE [LARGE SCALE GENOMIC DNA]</scope>
    <source>
        <strain evidence="1">LVBAO_FW01</strain>
        <tissue evidence="1">Leaves</tissue>
    </source>
</reference>
<gene>
    <name evidence="1" type="ORF">VNO77_34360</name>
</gene>
<evidence type="ECO:0000313" key="2">
    <source>
        <dbReference type="Proteomes" id="UP001367508"/>
    </source>
</evidence>
<keyword evidence="2" id="KW-1185">Reference proteome</keyword>
<organism evidence="1 2">
    <name type="scientific">Canavalia gladiata</name>
    <name type="common">Sword bean</name>
    <name type="synonym">Dolichos gladiatus</name>
    <dbReference type="NCBI Taxonomy" id="3824"/>
    <lineage>
        <taxon>Eukaryota</taxon>
        <taxon>Viridiplantae</taxon>
        <taxon>Streptophyta</taxon>
        <taxon>Embryophyta</taxon>
        <taxon>Tracheophyta</taxon>
        <taxon>Spermatophyta</taxon>
        <taxon>Magnoliopsida</taxon>
        <taxon>eudicotyledons</taxon>
        <taxon>Gunneridae</taxon>
        <taxon>Pentapetalae</taxon>
        <taxon>rosids</taxon>
        <taxon>fabids</taxon>
        <taxon>Fabales</taxon>
        <taxon>Fabaceae</taxon>
        <taxon>Papilionoideae</taxon>
        <taxon>50 kb inversion clade</taxon>
        <taxon>NPAAA clade</taxon>
        <taxon>indigoferoid/millettioid clade</taxon>
        <taxon>Phaseoleae</taxon>
        <taxon>Canavalia</taxon>
    </lineage>
</organism>
<protein>
    <submittedName>
        <fullName evidence="1">Uncharacterized protein</fullName>
    </submittedName>
</protein>
<sequence length="205" mass="22348">MPPCISSVFLLSAFLDASSLTDSRLEWVVVFSGSAIVRCMLDLSSVGLPSHGTGILLILVGVYILVWSSSALPSPHVEDRLIRSPICLPPPSVRRYEGSLKGSSTNLSEQCYQCGFGHFKCGVEQLDLAAAKDPVGDGEGGPCVVEVKSQSPVFDVNEIWTRDRKRAPRRFSSSSLCSEIFYLFPLKPRKECPTLSWPPGALFII</sequence>
<proteinExistence type="predicted"/>
<name>A0AAN9PX62_CANGL</name>
<accession>A0AAN9PX62</accession>
<dbReference type="Proteomes" id="UP001367508">
    <property type="component" value="Unassembled WGS sequence"/>
</dbReference>
<evidence type="ECO:0000313" key="1">
    <source>
        <dbReference type="EMBL" id="KAK7315785.1"/>
    </source>
</evidence>
<dbReference type="AlphaFoldDB" id="A0AAN9PX62"/>
<dbReference type="EMBL" id="JAYMYQ010000008">
    <property type="protein sequence ID" value="KAK7315785.1"/>
    <property type="molecule type" value="Genomic_DNA"/>
</dbReference>